<dbReference type="Proteomes" id="UP000199069">
    <property type="component" value="Unassembled WGS sequence"/>
</dbReference>
<gene>
    <name evidence="9" type="primary">FGENESH: predicted gene_7.99</name>
    <name evidence="10" type="ORF">AAT19DRAFT_15210</name>
    <name evidence="9" type="ORF">BN2166_0037140</name>
</gene>
<keyword evidence="11" id="KW-1185">Reference proteome</keyword>
<accession>A0A0K3CFY5</accession>
<dbReference type="CDD" id="cd20704">
    <property type="entry name" value="Orc3"/>
    <property type="match status" value="1"/>
</dbReference>
<evidence type="ECO:0000313" key="10">
    <source>
        <dbReference type="EMBL" id="PRQ73643.1"/>
    </source>
</evidence>
<keyword evidence="3" id="KW-0235">DNA replication</keyword>
<dbReference type="PANTHER" id="PTHR12748:SF0">
    <property type="entry name" value="ORIGIN RECOGNITION COMPLEX SUBUNIT 3"/>
    <property type="match status" value="1"/>
</dbReference>
<sequence length="725" mass="78685">MNADDTLWTEPIASTSRAVFTLPYKANDAQEQTEADFADAAALEAYESAWNECNGKIQATLSSLHDASLDQIVAFVRTAADGGDSLYTALSGRALLKTGLIVGASPGSSSLLYSSLVRQLTRPTPANSSTPQPPCLVSRLASRDCSNIKNALRSLIGGFIGSDIEIEADDEGEEEDQHVGGPATLKSALFVPEDMLNLKAWYEQRFGKKDSDNAPTLVILLEDLETMDGKVLTQMIDTLSHYVDTLPLVFLVGIATTVDAIYSLLSRKTANKLDASSFFVDPGVSAFNALVRGVFVDSQPPLSLAPKLYTEMWRTFEDLHHSVDATISFIQVAYMNHFTSQPFASFTRPTSAIPPASAAPEALRTLPSVITTPDLAATILDPSASPAIILAEVETCRRAISMWNAERSVAFEALLATMDFWEKRKPMETMLAMVLGEGGEKGLAKTVDDLCSLVLQASSTKLPLFLSFLLDRLSAFLASHPSLPTDFADFISSQQSVLQPILDAPRPNGRSTLFNSNIAGGLALPGMGVGGGGASDLDKQTALRPCTDLLLHEVWFASDSTVMKRFHPTPLPSLFRTLSRLDPFSDPSYQPDPSEPPPVMHDLAIAYRTYAETHPSGRLANLGEWWGGFELQAADEPEKGDEAGEGRANGDKGKQANGKKRRRNGGDADEEDEDEDEEESESEDEDEGPARRKQARFLRAIGDLAYLGFIHPTTYKPEHVLKSVY</sequence>
<dbReference type="GO" id="GO:0003688">
    <property type="term" value="F:DNA replication origin binding"/>
    <property type="evidence" value="ECO:0007669"/>
    <property type="project" value="TreeGrafter"/>
</dbReference>
<comment type="similarity">
    <text evidence="2">Belongs to the ORC3 family.</text>
</comment>
<feature type="domain" description="Origin recognition complex subunit 3 winged helix C-terminal" evidence="8">
    <location>
        <begin position="594"/>
        <end position="725"/>
    </location>
</feature>
<name>A0A0K3CFY5_RHOTO</name>
<feature type="compositionally biased region" description="Acidic residues" evidence="6">
    <location>
        <begin position="667"/>
        <end position="687"/>
    </location>
</feature>
<dbReference type="GO" id="GO:0005656">
    <property type="term" value="C:nuclear pre-replicative complex"/>
    <property type="evidence" value="ECO:0007669"/>
    <property type="project" value="TreeGrafter"/>
</dbReference>
<reference evidence="10 12" key="2">
    <citation type="journal article" date="2018" name="Elife">
        <title>Functional genomics of lipid metabolism in the oleaginous yeast Rhodosporidium toruloides.</title>
        <authorList>
            <person name="Coradetti S.T."/>
            <person name="Pinel D."/>
            <person name="Geiselman G."/>
            <person name="Ito M."/>
            <person name="Mondo S."/>
            <person name="Reilly M.C."/>
            <person name="Cheng Y.F."/>
            <person name="Bauer S."/>
            <person name="Grigoriev I."/>
            <person name="Gladden J.M."/>
            <person name="Simmons B.A."/>
            <person name="Brem R."/>
            <person name="Arkin A.P."/>
            <person name="Skerker J.M."/>
        </authorList>
    </citation>
    <scope>NUCLEOTIDE SEQUENCE [LARGE SCALE GENOMIC DNA]</scope>
    <source>
        <strain evidence="10 12">NBRC 0880</strain>
    </source>
</reference>
<evidence type="ECO:0000259" key="8">
    <source>
        <dbReference type="Pfam" id="PF18137"/>
    </source>
</evidence>
<feature type="compositionally biased region" description="Basic and acidic residues" evidence="6">
    <location>
        <begin position="637"/>
        <end position="654"/>
    </location>
</feature>
<comment type="subcellular location">
    <subcellularLocation>
        <location evidence="1">Nucleus</location>
    </subcellularLocation>
</comment>
<dbReference type="InterPro" id="IPR020795">
    <property type="entry name" value="ORC3"/>
</dbReference>
<dbReference type="Pfam" id="PF18137">
    <property type="entry name" value="WHD_ORC"/>
    <property type="match status" value="1"/>
</dbReference>
<evidence type="ECO:0000259" key="7">
    <source>
        <dbReference type="Pfam" id="PF07034"/>
    </source>
</evidence>
<reference evidence="9 11" key="1">
    <citation type="submission" date="2015-07" db="EMBL/GenBank/DDBJ databases">
        <authorList>
            <person name="Cajimat M.N.B."/>
            <person name="Milazzo M.L."/>
            <person name="Fulhorst C.F."/>
        </authorList>
    </citation>
    <scope>NUCLEOTIDE SEQUENCE [LARGE SCALE GENOMIC DNA]</scope>
    <source>
        <strain evidence="9">Single colony</strain>
    </source>
</reference>
<dbReference type="InterPro" id="IPR040855">
    <property type="entry name" value="ORC_WH_C"/>
</dbReference>
<protein>
    <submittedName>
        <fullName evidence="10">Origin recognition complex (ORC) subunit 3 N-terminus-domain containing protein</fullName>
    </submittedName>
</protein>
<evidence type="ECO:0000256" key="6">
    <source>
        <dbReference type="SAM" id="MobiDB-lite"/>
    </source>
</evidence>
<dbReference type="AlphaFoldDB" id="A0A0K3CFY5"/>
<dbReference type="STRING" id="5286.A0A0K3CFY5"/>
<keyword evidence="5" id="KW-0539">Nucleus</keyword>
<evidence type="ECO:0000256" key="2">
    <source>
        <dbReference type="ARBA" id="ARBA00010977"/>
    </source>
</evidence>
<evidence type="ECO:0000313" key="12">
    <source>
        <dbReference type="Proteomes" id="UP000239560"/>
    </source>
</evidence>
<dbReference type="EMBL" id="LCTV02000007">
    <property type="protein sequence ID" value="PRQ73643.1"/>
    <property type="molecule type" value="Genomic_DNA"/>
</dbReference>
<feature type="domain" description="Origin recognition complex subunit 3 N-terminal" evidence="7">
    <location>
        <begin position="26"/>
        <end position="346"/>
    </location>
</feature>
<feature type="region of interest" description="Disordered" evidence="6">
    <location>
        <begin position="637"/>
        <end position="694"/>
    </location>
</feature>
<proteinExistence type="inferred from homology"/>
<evidence type="ECO:0000313" key="9">
    <source>
        <dbReference type="EMBL" id="CTR07853.1"/>
    </source>
</evidence>
<dbReference type="GO" id="GO:0006270">
    <property type="term" value="P:DNA replication initiation"/>
    <property type="evidence" value="ECO:0007669"/>
    <property type="project" value="TreeGrafter"/>
</dbReference>
<organism evidence="9 11">
    <name type="scientific">Rhodotorula toruloides</name>
    <name type="common">Yeast</name>
    <name type="synonym">Rhodosporidium toruloides</name>
    <dbReference type="NCBI Taxonomy" id="5286"/>
    <lineage>
        <taxon>Eukaryota</taxon>
        <taxon>Fungi</taxon>
        <taxon>Dikarya</taxon>
        <taxon>Basidiomycota</taxon>
        <taxon>Pucciniomycotina</taxon>
        <taxon>Microbotryomycetes</taxon>
        <taxon>Sporidiobolales</taxon>
        <taxon>Sporidiobolaceae</taxon>
        <taxon>Rhodotorula</taxon>
    </lineage>
</organism>
<dbReference type="OMA" id="WIDAYIN"/>
<keyword evidence="4" id="KW-0238">DNA-binding</keyword>
<dbReference type="Pfam" id="PF07034">
    <property type="entry name" value="ORC3_N"/>
    <property type="match status" value="1"/>
</dbReference>
<evidence type="ECO:0000256" key="1">
    <source>
        <dbReference type="ARBA" id="ARBA00004123"/>
    </source>
</evidence>
<evidence type="ECO:0000313" key="11">
    <source>
        <dbReference type="Proteomes" id="UP000199069"/>
    </source>
</evidence>
<dbReference type="Proteomes" id="UP000239560">
    <property type="component" value="Unassembled WGS sequence"/>
</dbReference>
<evidence type="ECO:0000256" key="5">
    <source>
        <dbReference type="ARBA" id="ARBA00023242"/>
    </source>
</evidence>
<dbReference type="GO" id="GO:0005664">
    <property type="term" value="C:nuclear origin of replication recognition complex"/>
    <property type="evidence" value="ECO:0007669"/>
    <property type="project" value="InterPro"/>
</dbReference>
<dbReference type="PANTHER" id="PTHR12748">
    <property type="entry name" value="ORIGIN RECOGNITION COMPLEX SUBUNIT 3"/>
    <property type="match status" value="1"/>
</dbReference>
<dbReference type="OrthoDB" id="10265211at2759"/>
<dbReference type="GO" id="GO:0031261">
    <property type="term" value="C:DNA replication preinitiation complex"/>
    <property type="evidence" value="ECO:0007669"/>
    <property type="project" value="TreeGrafter"/>
</dbReference>
<evidence type="ECO:0000256" key="4">
    <source>
        <dbReference type="ARBA" id="ARBA00023125"/>
    </source>
</evidence>
<dbReference type="InterPro" id="IPR045667">
    <property type="entry name" value="ORC3_N"/>
</dbReference>
<dbReference type="EMBL" id="CWKI01000007">
    <property type="protein sequence ID" value="CTR07853.1"/>
    <property type="molecule type" value="Genomic_DNA"/>
</dbReference>
<evidence type="ECO:0000256" key="3">
    <source>
        <dbReference type="ARBA" id="ARBA00022705"/>
    </source>
</evidence>